<keyword evidence="2" id="KW-0732">Signal</keyword>
<protein>
    <submittedName>
        <fullName evidence="3">DUF3558 domain-containing protein</fullName>
    </submittedName>
</protein>
<dbReference type="Proteomes" id="UP000275024">
    <property type="component" value="Unassembled WGS sequence"/>
</dbReference>
<feature type="chain" id="PRO_5038444877" evidence="2">
    <location>
        <begin position="29"/>
        <end position="263"/>
    </location>
</feature>
<sequence>MDRTVSRPLSRLALRTLGLATLSALLVAGCTSDSGEDTTDDEPPASSSPTPEPVRFAALPEPCATLGEDTIDEAVPEADPAGGETLSSNDTATSAACLWSGLDAYQFRSLTVALRRFESDTAIGSGDDRAGEYVRQMAEEVTGDDANGEVDSAELGDTGDQAVTLGYSTTMETEEQGEQEYRQHRVIVRTGNVVITLDYAGAGFEGDDMPGADTIRENAEAAARAALEAVDASEGEQPEEGQEEGADEGADEGEEPPSQDARD</sequence>
<feature type="compositionally biased region" description="Acidic residues" evidence="1">
    <location>
        <begin position="34"/>
        <end position="43"/>
    </location>
</feature>
<feature type="region of interest" description="Disordered" evidence="1">
    <location>
        <begin position="31"/>
        <end position="56"/>
    </location>
</feature>
<feature type="region of interest" description="Disordered" evidence="1">
    <location>
        <begin position="221"/>
        <end position="263"/>
    </location>
</feature>
<accession>A0A3A9WK07</accession>
<dbReference type="EMBL" id="RBDX01000007">
    <property type="protein sequence ID" value="RKN09794.1"/>
    <property type="molecule type" value="Genomic_DNA"/>
</dbReference>
<evidence type="ECO:0000313" key="4">
    <source>
        <dbReference type="EMBL" id="RKN23431.1"/>
    </source>
</evidence>
<evidence type="ECO:0000313" key="5">
    <source>
        <dbReference type="Proteomes" id="UP000268652"/>
    </source>
</evidence>
<proteinExistence type="predicted"/>
<comment type="caution">
    <text evidence="3">The sequence shown here is derived from an EMBL/GenBank/DDBJ whole genome shotgun (WGS) entry which is preliminary data.</text>
</comment>
<feature type="compositionally biased region" description="Low complexity" evidence="1">
    <location>
        <begin position="221"/>
        <end position="230"/>
    </location>
</feature>
<name>A0A3A9WK07_9ACTN</name>
<reference evidence="5 6" key="1">
    <citation type="submission" date="2018-09" db="EMBL/GenBank/DDBJ databases">
        <title>Streptomyces sp. nov. DS1-2, an endophytic actinomycete isolated from roots of Dendrobium scabrilingue.</title>
        <authorList>
            <person name="Kuncharoen N."/>
            <person name="Kudo T."/>
            <person name="Ohkuma M."/>
            <person name="Yuki M."/>
            <person name="Tanasupawat S."/>
        </authorList>
    </citation>
    <scope>NUCLEOTIDE SEQUENCE [LARGE SCALE GENOMIC DNA]</scope>
    <source>
        <strain evidence="3 6">AZ1-7</strain>
        <strain evidence="4 5">DS1-2</strain>
    </source>
</reference>
<evidence type="ECO:0000256" key="1">
    <source>
        <dbReference type="SAM" id="MobiDB-lite"/>
    </source>
</evidence>
<dbReference type="OrthoDB" id="4333909at2"/>
<dbReference type="RefSeq" id="WP_120697111.1">
    <property type="nucleotide sequence ID" value="NZ_RBDX01000007.1"/>
</dbReference>
<gene>
    <name evidence="4" type="ORF">D7318_13135</name>
    <name evidence="3" type="ORF">D7319_12180</name>
</gene>
<dbReference type="PROSITE" id="PS51257">
    <property type="entry name" value="PROKAR_LIPOPROTEIN"/>
    <property type="match status" value="1"/>
</dbReference>
<evidence type="ECO:0000256" key="2">
    <source>
        <dbReference type="SAM" id="SignalP"/>
    </source>
</evidence>
<organism evidence="3 6">
    <name type="scientific">Streptomyces radicis</name>
    <dbReference type="NCBI Taxonomy" id="1750517"/>
    <lineage>
        <taxon>Bacteria</taxon>
        <taxon>Bacillati</taxon>
        <taxon>Actinomycetota</taxon>
        <taxon>Actinomycetes</taxon>
        <taxon>Kitasatosporales</taxon>
        <taxon>Streptomycetaceae</taxon>
        <taxon>Streptomyces</taxon>
    </lineage>
</organism>
<evidence type="ECO:0000313" key="3">
    <source>
        <dbReference type="EMBL" id="RKN09794.1"/>
    </source>
</evidence>
<dbReference type="Proteomes" id="UP000268652">
    <property type="component" value="Unassembled WGS sequence"/>
</dbReference>
<evidence type="ECO:0000313" key="6">
    <source>
        <dbReference type="Proteomes" id="UP000275024"/>
    </source>
</evidence>
<dbReference type="EMBL" id="RBDY01000007">
    <property type="protein sequence ID" value="RKN23431.1"/>
    <property type="molecule type" value="Genomic_DNA"/>
</dbReference>
<feature type="signal peptide" evidence="2">
    <location>
        <begin position="1"/>
        <end position="28"/>
    </location>
</feature>
<feature type="compositionally biased region" description="Acidic residues" evidence="1">
    <location>
        <begin position="231"/>
        <end position="257"/>
    </location>
</feature>
<dbReference type="AlphaFoldDB" id="A0A3A9WK07"/>
<keyword evidence="5" id="KW-1185">Reference proteome</keyword>